<dbReference type="PANTHER" id="PTHR24171">
    <property type="entry name" value="ANKYRIN REPEAT DOMAIN-CONTAINING PROTEIN 39-RELATED"/>
    <property type="match status" value="1"/>
</dbReference>
<dbReference type="STRING" id="1314781.A0A165L191"/>
<evidence type="ECO:0000313" key="4">
    <source>
        <dbReference type="EMBL" id="KZV97196.1"/>
    </source>
</evidence>
<dbReference type="PANTHER" id="PTHR24171:SF8">
    <property type="entry name" value="BRCA1-ASSOCIATED RING DOMAIN PROTEIN 1"/>
    <property type="match status" value="1"/>
</dbReference>
<dbReference type="Pfam" id="PF12796">
    <property type="entry name" value="Ank_2"/>
    <property type="match status" value="1"/>
</dbReference>
<dbReference type="Gene3D" id="1.25.40.20">
    <property type="entry name" value="Ankyrin repeat-containing domain"/>
    <property type="match status" value="1"/>
</dbReference>
<organism evidence="4 5">
    <name type="scientific">Exidia glandulosa HHB12029</name>
    <dbReference type="NCBI Taxonomy" id="1314781"/>
    <lineage>
        <taxon>Eukaryota</taxon>
        <taxon>Fungi</taxon>
        <taxon>Dikarya</taxon>
        <taxon>Basidiomycota</taxon>
        <taxon>Agaricomycotina</taxon>
        <taxon>Agaricomycetes</taxon>
        <taxon>Auriculariales</taxon>
        <taxon>Exidiaceae</taxon>
        <taxon>Exidia</taxon>
    </lineage>
</organism>
<evidence type="ECO:0000256" key="2">
    <source>
        <dbReference type="ARBA" id="ARBA00023043"/>
    </source>
</evidence>
<dbReference type="InterPro" id="IPR036770">
    <property type="entry name" value="Ankyrin_rpt-contain_sf"/>
</dbReference>
<dbReference type="SUPFAM" id="SSF48403">
    <property type="entry name" value="Ankyrin repeat"/>
    <property type="match status" value="1"/>
</dbReference>
<dbReference type="PRINTS" id="PR01415">
    <property type="entry name" value="ANKYRIN"/>
</dbReference>
<feature type="repeat" description="ANK" evidence="3">
    <location>
        <begin position="95"/>
        <end position="127"/>
    </location>
</feature>
<keyword evidence="2 3" id="KW-0040">ANK repeat</keyword>
<feature type="repeat" description="ANK" evidence="3">
    <location>
        <begin position="62"/>
        <end position="94"/>
    </location>
</feature>
<reference evidence="4 5" key="1">
    <citation type="journal article" date="2016" name="Mol. Biol. Evol.">
        <title>Comparative Genomics of Early-Diverging Mushroom-Forming Fungi Provides Insights into the Origins of Lignocellulose Decay Capabilities.</title>
        <authorList>
            <person name="Nagy L.G."/>
            <person name="Riley R."/>
            <person name="Tritt A."/>
            <person name="Adam C."/>
            <person name="Daum C."/>
            <person name="Floudas D."/>
            <person name="Sun H."/>
            <person name="Yadav J.S."/>
            <person name="Pangilinan J."/>
            <person name="Larsson K.H."/>
            <person name="Matsuura K."/>
            <person name="Barry K."/>
            <person name="Labutti K."/>
            <person name="Kuo R."/>
            <person name="Ohm R.A."/>
            <person name="Bhattacharya S.S."/>
            <person name="Shirouzu T."/>
            <person name="Yoshinaga Y."/>
            <person name="Martin F.M."/>
            <person name="Grigoriev I.V."/>
            <person name="Hibbett D.S."/>
        </authorList>
    </citation>
    <scope>NUCLEOTIDE SEQUENCE [LARGE SCALE GENOMIC DNA]</scope>
    <source>
        <strain evidence="4 5">HHB12029</strain>
    </source>
</reference>
<accession>A0A165L191</accession>
<dbReference type="SMART" id="SM00248">
    <property type="entry name" value="ANK"/>
    <property type="match status" value="2"/>
</dbReference>
<dbReference type="AlphaFoldDB" id="A0A165L191"/>
<dbReference type="InterPro" id="IPR002110">
    <property type="entry name" value="Ankyrin_rpt"/>
</dbReference>
<dbReference type="PROSITE" id="PS50297">
    <property type="entry name" value="ANK_REP_REGION"/>
    <property type="match status" value="2"/>
</dbReference>
<dbReference type="PROSITE" id="PS50088">
    <property type="entry name" value="ANK_REPEAT"/>
    <property type="match status" value="2"/>
</dbReference>
<dbReference type="GO" id="GO:0085020">
    <property type="term" value="P:protein K6-linked ubiquitination"/>
    <property type="evidence" value="ECO:0007669"/>
    <property type="project" value="TreeGrafter"/>
</dbReference>
<name>A0A165L191_EXIGL</name>
<keyword evidence="5" id="KW-1185">Reference proteome</keyword>
<dbReference type="GO" id="GO:0004842">
    <property type="term" value="F:ubiquitin-protein transferase activity"/>
    <property type="evidence" value="ECO:0007669"/>
    <property type="project" value="TreeGrafter"/>
</dbReference>
<dbReference type="EMBL" id="KV425933">
    <property type="protein sequence ID" value="KZV97196.1"/>
    <property type="molecule type" value="Genomic_DNA"/>
</dbReference>
<evidence type="ECO:0000256" key="3">
    <source>
        <dbReference type="PROSITE-ProRule" id="PRU00023"/>
    </source>
</evidence>
<gene>
    <name evidence="4" type="ORF">EXIGLDRAFT_833048</name>
</gene>
<proteinExistence type="predicted"/>
<protein>
    <submittedName>
        <fullName evidence="4">Ankyrin</fullName>
    </submittedName>
</protein>
<dbReference type="OrthoDB" id="366390at2759"/>
<evidence type="ECO:0000313" key="5">
    <source>
        <dbReference type="Proteomes" id="UP000077266"/>
    </source>
</evidence>
<evidence type="ECO:0000256" key="1">
    <source>
        <dbReference type="ARBA" id="ARBA00022737"/>
    </source>
</evidence>
<dbReference type="InParanoid" id="A0A165L191"/>
<dbReference type="Proteomes" id="UP000077266">
    <property type="component" value="Unassembled WGS sequence"/>
</dbReference>
<keyword evidence="1" id="KW-0677">Repeat</keyword>
<sequence length="160" mass="16538">MSSAAAETPVPAPTQYPATVNELPEETLDFAARMFDLARNGATEDLSAYIDAGLPSNLTNHAGDTLLMLAAYHGHAETVSALVMRGADPNTLNAKGQSPLAGAVFKGEEEVVKVLVRSGADANTGTPSAMQAATLFNKPHYVAMFNSAGSQTTAATKSVT</sequence>